<dbReference type="Pfam" id="PF14574">
    <property type="entry name" value="RACo_C_ter"/>
    <property type="match status" value="1"/>
</dbReference>
<dbReference type="Pfam" id="PF00111">
    <property type="entry name" value="Fer2"/>
    <property type="match status" value="1"/>
</dbReference>
<organism evidence="2">
    <name type="scientific">Ignisphaera aggregans</name>
    <dbReference type="NCBI Taxonomy" id="334771"/>
    <lineage>
        <taxon>Archaea</taxon>
        <taxon>Thermoproteota</taxon>
        <taxon>Thermoprotei</taxon>
        <taxon>Desulfurococcales</taxon>
        <taxon>Desulfurococcaceae</taxon>
        <taxon>Ignisphaera</taxon>
    </lineage>
</organism>
<feature type="domain" description="2Fe-2S ferredoxin-type" evidence="1">
    <location>
        <begin position="3"/>
        <end position="96"/>
    </location>
</feature>
<reference evidence="2" key="1">
    <citation type="journal article" date="2020" name="mSystems">
        <title>Genome- and Community-Level Interaction Insights into Carbon Utilization and Element Cycling Functions of Hydrothermarchaeota in Hydrothermal Sediment.</title>
        <authorList>
            <person name="Zhou Z."/>
            <person name="Liu Y."/>
            <person name="Xu W."/>
            <person name="Pan J."/>
            <person name="Luo Z.H."/>
            <person name="Li M."/>
        </authorList>
    </citation>
    <scope>NUCLEOTIDE SEQUENCE [LARGE SCALE GENOMIC DNA]</scope>
    <source>
        <strain evidence="2">SpSt-618</strain>
    </source>
</reference>
<dbReference type="Gene3D" id="3.10.20.30">
    <property type="match status" value="1"/>
</dbReference>
<dbReference type="Pfam" id="PF17651">
    <property type="entry name" value="Raco_middle"/>
    <property type="match status" value="1"/>
</dbReference>
<sequence length="616" mass="66927">MNSTVRVRFPQYGIEVEVSKGTTILEAAKKAGIGIRSVCGGKGLCGKCKVLVASGGVDHKLGDRTLLAEDEIRKGYVLACIAKVMSDLEVVVPPESFIGRAKLLSTVALPQVSPQPSIILQRIDGASKIREYILSFRTSSDIIKKIEVSPNGSLVMDLYANKIVDFLPESRSIEGIYGIAVDIGTTKIVVALVDITSGRILGVESEFNRQLIYGEDIVSRISRAIDGIEGLREVQRAAITTVNELIQRLCKRFNVDPRNVYEIVAAGNTAMTFLFVGENPYPLIKSFKEPVRVTPKPYILDARDLGIDVNSNASIYILPCAGRFLGGDVVGDVITAGINFSEEPSLLIDIGTNAEVVMGCRHWFIGTTAPAGPAFEGWGLRHGVRAVAGAIESVAVDPATLKAEYTTIGNAKPIGICGSGYIDLVAQLFVNGVIDVFGKFYRGVKSQYVREGTEGYEYVVVPSSEAAIGRDIVVTEKDIYNIIDSKSSVCAAISILLKKMYLSVFDVKSVYICGAFGRYLNINSAIAIGMIPEFPNAKITYIGNGSLGGAYLALISKTYKLEAERVAKLMASIELMLDPNFMEEYEAGFKLPGRRELFPTWWERARSVKQWRIPGG</sequence>
<dbReference type="InterPro" id="IPR041414">
    <property type="entry name" value="Raco-like_middle"/>
</dbReference>
<dbReference type="AlphaFoldDB" id="A0A7J3I993"/>
<dbReference type="PANTHER" id="PTHR42895:SF2">
    <property type="entry name" value="IRON-SULFUR CLUSTER PROTEIN"/>
    <property type="match status" value="1"/>
</dbReference>
<name>A0A7J3I993_9CREN</name>
<dbReference type="CDD" id="cd00207">
    <property type="entry name" value="fer2"/>
    <property type="match status" value="1"/>
</dbReference>
<dbReference type="InterPro" id="IPR001041">
    <property type="entry name" value="2Fe-2S_ferredoxin-type"/>
</dbReference>
<dbReference type="Gene3D" id="3.30.420.480">
    <property type="entry name" value="Domain of unknown function (DUF4445)"/>
    <property type="match status" value="1"/>
</dbReference>
<dbReference type="SUPFAM" id="SSF53067">
    <property type="entry name" value="Actin-like ATPase domain"/>
    <property type="match status" value="1"/>
</dbReference>
<gene>
    <name evidence="2" type="ORF">ENT87_07310</name>
</gene>
<dbReference type="InterPro" id="IPR043129">
    <property type="entry name" value="ATPase_NBD"/>
</dbReference>
<comment type="caution">
    <text evidence="2">The sequence shown here is derived from an EMBL/GenBank/DDBJ whole genome shotgun (WGS) entry which is preliminary data.</text>
</comment>
<dbReference type="InterPro" id="IPR052911">
    <property type="entry name" value="Corrinoid_activation_enz"/>
</dbReference>
<evidence type="ECO:0000313" key="2">
    <source>
        <dbReference type="EMBL" id="HGN37334.1"/>
    </source>
</evidence>
<dbReference type="GO" id="GO:0051536">
    <property type="term" value="F:iron-sulfur cluster binding"/>
    <property type="evidence" value="ECO:0007669"/>
    <property type="project" value="InterPro"/>
</dbReference>
<dbReference type="EMBL" id="DTAI01000216">
    <property type="protein sequence ID" value="HGN37334.1"/>
    <property type="molecule type" value="Genomic_DNA"/>
</dbReference>
<dbReference type="PROSITE" id="PS51085">
    <property type="entry name" value="2FE2S_FER_2"/>
    <property type="match status" value="1"/>
</dbReference>
<proteinExistence type="predicted"/>
<dbReference type="PANTHER" id="PTHR42895">
    <property type="entry name" value="IRON-SULFUR CLUSTER-BINDING PROTEIN-RELATED"/>
    <property type="match status" value="1"/>
</dbReference>
<accession>A0A7J3I993</accession>
<evidence type="ECO:0000259" key="1">
    <source>
        <dbReference type="PROSITE" id="PS51085"/>
    </source>
</evidence>
<protein>
    <submittedName>
        <fullName evidence="2">DUF4445 domain-containing protein</fullName>
    </submittedName>
</protein>
<dbReference type="InterPro" id="IPR036010">
    <property type="entry name" value="2Fe-2S_ferredoxin-like_sf"/>
</dbReference>
<dbReference type="InterPro" id="IPR042259">
    <property type="entry name" value="Raco-like_middle_sf"/>
</dbReference>
<dbReference type="InterPro" id="IPR027980">
    <property type="entry name" value="RACo_C"/>
</dbReference>
<dbReference type="InterPro" id="IPR012675">
    <property type="entry name" value="Beta-grasp_dom_sf"/>
</dbReference>
<dbReference type="SUPFAM" id="SSF54292">
    <property type="entry name" value="2Fe-2S ferredoxin-like"/>
    <property type="match status" value="1"/>
</dbReference>